<protein>
    <submittedName>
        <fullName evidence="1">Uncharacterized protein</fullName>
    </submittedName>
</protein>
<reference evidence="1 2" key="1">
    <citation type="submission" date="2020-10" db="EMBL/GenBank/DDBJ databases">
        <title>Phylogeny of dyella-like bacteria.</title>
        <authorList>
            <person name="Fu J."/>
        </authorList>
    </citation>
    <scope>NUCLEOTIDE SEQUENCE [LARGE SCALE GENOMIC DNA]</scope>
    <source>
        <strain evidence="1 2">DKC-1</strain>
    </source>
</reference>
<proteinExistence type="predicted"/>
<comment type="caution">
    <text evidence="1">The sequence shown here is derived from an EMBL/GenBank/DDBJ whole genome shotgun (WGS) entry which is preliminary data.</text>
</comment>
<dbReference type="RefSeq" id="WP_404536178.1">
    <property type="nucleotide sequence ID" value="NZ_JADIKL010000002.1"/>
</dbReference>
<dbReference type="EMBL" id="JADIKL010000002">
    <property type="protein sequence ID" value="MFK2929752.1"/>
    <property type="molecule type" value="Genomic_DNA"/>
</dbReference>
<evidence type="ECO:0000313" key="2">
    <source>
        <dbReference type="Proteomes" id="UP001620397"/>
    </source>
</evidence>
<sequence length="308" mass="34145">MTIGISDLAHSVRKNSASMAAPVQLGHAQQLIVAALGYKSLAAYQAAQVAGQEPEHLSDVHHAVLDHDMLNQRASELGTNPAPNQLLELIGRAFQERASHARTHSSFDVFENYLREQVDRVVFEDNTVNSEMANANYDGVDEIYFDFEVELEQVPVGSSLDVDLDGHVRLRIDTEHPYSGHIVNVEGALSVERMGRRCFGSVDCQVTKAALDMGWGDDDHDGEPPDISKSQAYANLLGLDVDEVGDLVDVEAEPQDGHSGEMIYSYILDFTEYASPKVAKKILRHHDSLRIEVGPDFFDNVRYDGWPR</sequence>
<dbReference type="Proteomes" id="UP001620397">
    <property type="component" value="Unassembled WGS sequence"/>
</dbReference>
<evidence type="ECO:0000313" key="1">
    <source>
        <dbReference type="EMBL" id="MFK2929752.1"/>
    </source>
</evidence>
<name>A0ABW8KC98_9GAMM</name>
<organism evidence="1 2">
    <name type="scientific">Dyella agri</name>
    <dbReference type="NCBI Taxonomy" id="1926869"/>
    <lineage>
        <taxon>Bacteria</taxon>
        <taxon>Pseudomonadati</taxon>
        <taxon>Pseudomonadota</taxon>
        <taxon>Gammaproteobacteria</taxon>
        <taxon>Lysobacterales</taxon>
        <taxon>Rhodanobacteraceae</taxon>
        <taxon>Dyella</taxon>
    </lineage>
</organism>
<accession>A0ABW8KC98</accession>
<gene>
    <name evidence="1" type="ORF">ISP14_02995</name>
</gene>
<keyword evidence="2" id="KW-1185">Reference proteome</keyword>